<organism evidence="1">
    <name type="scientific">Hexamita inflata</name>
    <dbReference type="NCBI Taxonomy" id="28002"/>
    <lineage>
        <taxon>Eukaryota</taxon>
        <taxon>Metamonada</taxon>
        <taxon>Diplomonadida</taxon>
        <taxon>Hexamitidae</taxon>
        <taxon>Hexamitinae</taxon>
        <taxon>Hexamita</taxon>
    </lineage>
</organism>
<dbReference type="Proteomes" id="UP001642409">
    <property type="component" value="Unassembled WGS sequence"/>
</dbReference>
<proteinExistence type="predicted"/>
<dbReference type="AlphaFoldDB" id="A0AA86TDU7"/>
<gene>
    <name evidence="1" type="ORF">HINF_LOCUS3584</name>
    <name evidence="2" type="ORF">HINF_LOCUS68495</name>
</gene>
<sequence length="1164" mass="127296">MISVYLTFTQNLNRFNQFIQGDQFSLTKPLYYYSVNVPPQQNITCLNSVLVQDKNVIFCARNHAQGTYRYGLTASGPFTFFINVFRLEKTKFEFNIVSNTNFQLSNAVSIQIIDCNITIQYPKSECVLGENTVFVVIDNSQIKYKNIIKGYFVQQGQLTINNTQIFIKVITDQPSSFGLVKNLDQNFKIENTNYLIHILTDQGVIGALCSEYIKGTIYLANSNINGTFNSNQINGMLVGIAHSSLQIQFDKFIYCISGNAKLICGQGDCTFSITTQNFPSCSCSLYKQIFSNCECPVGYRDTGSSCLQCQLGSILNANNQCDCGNNLQYDGTVCVQCPYYKNIFNGICSCPYNHQDNMIMCLTCFGYPLINGKCMCDTNMMYTGTQCIPCPNYKYPLNEQCLCQPGYSDNGLNCVICPIDSIANQNQASCTCQDPIKLYIASNNDCECPINYRINGNSCSLCPINTTTNGLLNQQTCICNDLLKDYVIQNETCICKVNSIIFGTTCKICPNNANTNGLQDYTICLCNDALMQYYISDNLCKCNINTYIQGSTCLHCPSSSSTNGLIAQTQCLCADPLMTHDIINNICSCKSNYFIDGTLCAPCPINSSTNGQLGQSTCICNIIGQIIVSGSCQCPPDQSVVNGSCSSTIINANNSIICYKNIQITSFDILSVTTTVTATNYLNNGYFFPTGTDSKNYYIEIIDNVYTSSVVPLFQGNPSFINVKIQIGTQTITGGTLLQENSQMQIYQMNIISKQSSIIVLNAGLFNILQSVSSLTNISNLLVNLTFDSSSTGNITLFNNNNGVINISNYYISGEYLTNQCVAMVGINFNLASIILTNITFSPVQFNVGNNSAYLITQVLSSSIQIKGLVIIFGNSSYSVITNSISSTSTTEYQFGGISTINNVTAQISQVIVSCNQTFTSQYVNISGILIGCALSNLNNLMIQDVCAQANLISLNQKFQMVGFIGLVYGNITFQNSQIAFQIDINYADSSGIIGFLNSVGYSEIVNLVFVFYTKVSPTSYGAMGIVGWLQSKNISYINVITANSSLNSQQQMGGIASVMYSQVRDSYALFKNTTVQNTNITISGISAGGLIGWCNSYYVTIVDSQIKYVNIVSTGNNGVVLGTNHAGIGLYTITNSSSTSNYLNNVLQSDCTSLTNALLPRGC</sequence>
<reference evidence="2 3" key="2">
    <citation type="submission" date="2024-07" db="EMBL/GenBank/DDBJ databases">
        <authorList>
            <person name="Akdeniz Z."/>
        </authorList>
    </citation>
    <scope>NUCLEOTIDE SEQUENCE [LARGE SCALE GENOMIC DNA]</scope>
</reference>
<keyword evidence="3" id="KW-1185">Reference proteome</keyword>
<dbReference type="EMBL" id="CATOUU010000085">
    <property type="protein sequence ID" value="CAI9915939.1"/>
    <property type="molecule type" value="Genomic_DNA"/>
</dbReference>
<dbReference type="EMBL" id="CAXDID020000487">
    <property type="protein sequence ID" value="CAL6096578.1"/>
    <property type="molecule type" value="Genomic_DNA"/>
</dbReference>
<evidence type="ECO:0000313" key="1">
    <source>
        <dbReference type="EMBL" id="CAI9915939.1"/>
    </source>
</evidence>
<dbReference type="SUPFAM" id="SSF57184">
    <property type="entry name" value="Growth factor receptor domain"/>
    <property type="match status" value="1"/>
</dbReference>
<dbReference type="InterPro" id="IPR009030">
    <property type="entry name" value="Growth_fac_rcpt_cys_sf"/>
</dbReference>
<accession>A0AA86TDU7</accession>
<comment type="caution">
    <text evidence="1">The sequence shown here is derived from an EMBL/GenBank/DDBJ whole genome shotgun (WGS) entry which is preliminary data.</text>
</comment>
<evidence type="ECO:0000313" key="2">
    <source>
        <dbReference type="EMBL" id="CAL6096578.1"/>
    </source>
</evidence>
<evidence type="ECO:0000313" key="3">
    <source>
        <dbReference type="Proteomes" id="UP001642409"/>
    </source>
</evidence>
<dbReference type="SMART" id="SM01411">
    <property type="entry name" value="Ephrin_rec_like"/>
    <property type="match status" value="5"/>
</dbReference>
<name>A0AA86TDU7_9EUKA</name>
<reference evidence="1" key="1">
    <citation type="submission" date="2023-06" db="EMBL/GenBank/DDBJ databases">
        <authorList>
            <person name="Kurt Z."/>
        </authorList>
    </citation>
    <scope>NUCLEOTIDE SEQUENCE</scope>
</reference>
<protein>
    <submittedName>
        <fullName evidence="1">Uncharacterized protein</fullName>
    </submittedName>
</protein>